<evidence type="ECO:0000313" key="3">
    <source>
        <dbReference type="Proteomes" id="UP000092445"/>
    </source>
</evidence>
<reference evidence="3" key="1">
    <citation type="submission" date="2014-03" db="EMBL/GenBank/DDBJ databases">
        <authorList>
            <person name="Aksoy S."/>
            <person name="Warren W."/>
            <person name="Wilson R.K."/>
        </authorList>
    </citation>
    <scope>NUCLEOTIDE SEQUENCE [LARGE SCALE GENOMIC DNA]</scope>
    <source>
        <strain evidence="3">IAEA</strain>
    </source>
</reference>
<keyword evidence="3" id="KW-1185">Reference proteome</keyword>
<evidence type="ECO:0000256" key="1">
    <source>
        <dbReference type="SAM" id="MobiDB-lite"/>
    </source>
</evidence>
<protein>
    <submittedName>
        <fullName evidence="2">Uncharacterized protein</fullName>
    </submittedName>
</protein>
<evidence type="ECO:0000313" key="2">
    <source>
        <dbReference type="EnsemblMetazoa" id="GPAI021991-PA"/>
    </source>
</evidence>
<organism evidence="2 3">
    <name type="scientific">Glossina pallidipes</name>
    <name type="common">Tsetse fly</name>
    <dbReference type="NCBI Taxonomy" id="7398"/>
    <lineage>
        <taxon>Eukaryota</taxon>
        <taxon>Metazoa</taxon>
        <taxon>Ecdysozoa</taxon>
        <taxon>Arthropoda</taxon>
        <taxon>Hexapoda</taxon>
        <taxon>Insecta</taxon>
        <taxon>Pterygota</taxon>
        <taxon>Neoptera</taxon>
        <taxon>Endopterygota</taxon>
        <taxon>Diptera</taxon>
        <taxon>Brachycera</taxon>
        <taxon>Muscomorpha</taxon>
        <taxon>Hippoboscoidea</taxon>
        <taxon>Glossinidae</taxon>
        <taxon>Glossina</taxon>
    </lineage>
</organism>
<feature type="compositionally biased region" description="Gly residues" evidence="1">
    <location>
        <begin position="28"/>
        <end position="39"/>
    </location>
</feature>
<name>A0A1A9ZQL4_GLOPL</name>
<feature type="region of interest" description="Disordered" evidence="1">
    <location>
        <begin position="27"/>
        <end position="48"/>
    </location>
</feature>
<reference evidence="2" key="2">
    <citation type="submission" date="2020-05" db="UniProtKB">
        <authorList>
            <consortium name="EnsemblMetazoa"/>
        </authorList>
    </citation>
    <scope>IDENTIFICATION</scope>
    <source>
        <strain evidence="2">IAEA</strain>
    </source>
</reference>
<dbReference type="VEuPathDB" id="VectorBase:GPAI021991"/>
<dbReference type="Proteomes" id="UP000092445">
    <property type="component" value="Unassembled WGS sequence"/>
</dbReference>
<proteinExistence type="predicted"/>
<sequence>MQINIESEDEEPFLGQDLVENQVTGTVVVGGKGKPGGPSGKQRSEDHHKDLRACAEIVFTVLIMRPTMEKKKIKLNNCSAGISKFSGPLLAQDQTRPLALDPISN</sequence>
<accession>A0A1A9ZQL4</accession>
<dbReference type="AlphaFoldDB" id="A0A1A9ZQL4"/>
<dbReference type="EnsemblMetazoa" id="GPAI021991-RA">
    <property type="protein sequence ID" value="GPAI021991-PA"/>
    <property type="gene ID" value="GPAI021991"/>
</dbReference>